<reference evidence="1" key="1">
    <citation type="journal article" date="2015" name="Nature">
        <title>Complex archaea that bridge the gap between prokaryotes and eukaryotes.</title>
        <authorList>
            <person name="Spang A."/>
            <person name="Saw J.H."/>
            <person name="Jorgensen S.L."/>
            <person name="Zaremba-Niedzwiedzka K."/>
            <person name="Martijn J."/>
            <person name="Lind A.E."/>
            <person name="van Eijk R."/>
            <person name="Schleper C."/>
            <person name="Guy L."/>
            <person name="Ettema T.J."/>
        </authorList>
    </citation>
    <scope>NUCLEOTIDE SEQUENCE</scope>
</reference>
<organism evidence="1">
    <name type="scientific">marine sediment metagenome</name>
    <dbReference type="NCBI Taxonomy" id="412755"/>
    <lineage>
        <taxon>unclassified sequences</taxon>
        <taxon>metagenomes</taxon>
        <taxon>ecological metagenomes</taxon>
    </lineage>
</organism>
<accession>A0A0F9SMM6</accession>
<evidence type="ECO:0000313" key="1">
    <source>
        <dbReference type="EMBL" id="KKN38121.1"/>
    </source>
</evidence>
<sequence length="60" mass="6781">MKLTDATDQELVSELAKRNDYPIIAMLYLELSNIVIAKTKREIELEKQISELTKDAQGTG</sequence>
<dbReference type="AlphaFoldDB" id="A0A0F9SMM6"/>
<comment type="caution">
    <text evidence="1">The sequence shown here is derived from an EMBL/GenBank/DDBJ whole genome shotgun (WGS) entry which is preliminary data.</text>
</comment>
<name>A0A0F9SMM6_9ZZZZ</name>
<dbReference type="EMBL" id="LAZR01001851">
    <property type="protein sequence ID" value="KKN38121.1"/>
    <property type="molecule type" value="Genomic_DNA"/>
</dbReference>
<proteinExistence type="predicted"/>
<gene>
    <name evidence="1" type="ORF">LCGC14_0756770</name>
</gene>
<protein>
    <submittedName>
        <fullName evidence="1">Uncharacterized protein</fullName>
    </submittedName>
</protein>